<feature type="coiled-coil region" evidence="1">
    <location>
        <begin position="97"/>
        <end position="132"/>
    </location>
</feature>
<name>A0AAU7Z4Q0_9BACT</name>
<reference evidence="3" key="1">
    <citation type="submission" date="2023-08" db="EMBL/GenBank/DDBJ databases">
        <authorList>
            <person name="Messyasz A."/>
            <person name="Mannisto M.K."/>
            <person name="Kerkhof L.J."/>
            <person name="Haggblom M."/>
        </authorList>
    </citation>
    <scope>NUCLEOTIDE SEQUENCE</scope>
    <source>
        <strain evidence="3">M8UP39</strain>
    </source>
</reference>
<protein>
    <submittedName>
        <fullName evidence="3">CHAD domain-containing protein</fullName>
    </submittedName>
</protein>
<dbReference type="Gene3D" id="1.40.20.10">
    <property type="entry name" value="CHAD domain"/>
    <property type="match status" value="1"/>
</dbReference>
<dbReference type="InterPro" id="IPR038186">
    <property type="entry name" value="CHAD_dom_sf"/>
</dbReference>
<dbReference type="EMBL" id="CP132938">
    <property type="protein sequence ID" value="XCB23691.1"/>
    <property type="molecule type" value="Genomic_DNA"/>
</dbReference>
<evidence type="ECO:0000256" key="1">
    <source>
        <dbReference type="SAM" id="Coils"/>
    </source>
</evidence>
<accession>A0AAU7Z4Q0</accession>
<dbReference type="AlphaFoldDB" id="A0AAU7Z4Q0"/>
<proteinExistence type="predicted"/>
<dbReference type="PANTHER" id="PTHR39339:SF1">
    <property type="entry name" value="CHAD DOMAIN-CONTAINING PROTEIN"/>
    <property type="match status" value="1"/>
</dbReference>
<gene>
    <name evidence="3" type="ORF">RBB81_07145</name>
</gene>
<evidence type="ECO:0000313" key="3">
    <source>
        <dbReference type="EMBL" id="XCB23691.1"/>
    </source>
</evidence>
<feature type="domain" description="CHAD" evidence="2">
    <location>
        <begin position="1"/>
        <end position="259"/>
    </location>
</feature>
<organism evidence="3">
    <name type="scientific">Tunturiibacter gelidiferens</name>
    <dbReference type="NCBI Taxonomy" id="3069689"/>
    <lineage>
        <taxon>Bacteria</taxon>
        <taxon>Pseudomonadati</taxon>
        <taxon>Acidobacteriota</taxon>
        <taxon>Terriglobia</taxon>
        <taxon>Terriglobales</taxon>
        <taxon>Acidobacteriaceae</taxon>
        <taxon>Tunturiibacter</taxon>
    </lineage>
</organism>
<evidence type="ECO:0000259" key="2">
    <source>
        <dbReference type="PROSITE" id="PS51708"/>
    </source>
</evidence>
<dbReference type="InterPro" id="IPR007899">
    <property type="entry name" value="CHAD_dom"/>
</dbReference>
<keyword evidence="1" id="KW-0175">Coiled coil</keyword>
<reference evidence="3" key="2">
    <citation type="journal article" date="2024" name="Environ. Microbiol.">
        <title>Genome analysis and description of Tunturibacter gen. nov. expands the diversity of Terriglobia in tundra soils.</title>
        <authorList>
            <person name="Messyasz A."/>
            <person name="Mannisto M.K."/>
            <person name="Kerkhof L.J."/>
            <person name="Haggblom M.M."/>
        </authorList>
    </citation>
    <scope>NUCLEOTIDE SEQUENCE</scope>
    <source>
        <strain evidence="3">M8UP39</strain>
    </source>
</reference>
<dbReference type="Pfam" id="PF05235">
    <property type="entry name" value="CHAD"/>
    <property type="match status" value="1"/>
</dbReference>
<dbReference type="PANTHER" id="PTHR39339">
    <property type="entry name" value="SLR1444 PROTEIN"/>
    <property type="match status" value="1"/>
</dbReference>
<dbReference type="KEGG" id="tgi:RBB81_07145"/>
<dbReference type="RefSeq" id="WP_353073214.1">
    <property type="nucleotide sequence ID" value="NZ_CP132938.1"/>
</dbReference>
<dbReference type="PROSITE" id="PS51708">
    <property type="entry name" value="CHAD"/>
    <property type="match status" value="1"/>
</dbReference>
<dbReference type="SMART" id="SM00880">
    <property type="entry name" value="CHAD"/>
    <property type="match status" value="1"/>
</dbReference>
<sequence length="259" mass="28740">MPQPVITFLRHSFDLKAALADCVDDPDPKAVHRLRSSTRRLEAVLEVLANAADLPNLAKRSKQFRRSLGDIRQSAGAVRDLDVHVELLKHLGAIDGMVKLEKELQASRKKKVKKLQRQIRSSRDEIHGALDRVEMDIAGQADLNLSGAKLINVARSWMAPEVRGLDPSQDEDLHSIRKVCKTARYMAEIGGDASKAAAKFAKRMEDVQQTTGAWHDYLLLLNHANARLPPASAITEKLYAKAGVLRRQAESKAAHLLKT</sequence>